<keyword evidence="3" id="KW-1185">Reference proteome</keyword>
<gene>
    <name evidence="2" type="ORF">PACLA_8A038110</name>
</gene>
<dbReference type="EMBL" id="CACRXK020008758">
    <property type="protein sequence ID" value="CAB4015543.1"/>
    <property type="molecule type" value="Genomic_DNA"/>
</dbReference>
<dbReference type="InterPro" id="IPR027878">
    <property type="entry name" value="DUF4551"/>
</dbReference>
<evidence type="ECO:0000313" key="3">
    <source>
        <dbReference type="Proteomes" id="UP001152795"/>
    </source>
</evidence>
<feature type="region of interest" description="Disordered" evidence="1">
    <location>
        <begin position="116"/>
        <end position="414"/>
    </location>
</feature>
<dbReference type="Pfam" id="PF15087">
    <property type="entry name" value="DUF4551"/>
    <property type="match status" value="2"/>
</dbReference>
<feature type="region of interest" description="Disordered" evidence="1">
    <location>
        <begin position="505"/>
        <end position="529"/>
    </location>
</feature>
<feature type="compositionally biased region" description="Polar residues" evidence="1">
    <location>
        <begin position="473"/>
        <end position="487"/>
    </location>
</feature>
<dbReference type="OrthoDB" id="5974298at2759"/>
<name>A0A6S7IEP7_PARCT</name>
<feature type="compositionally biased region" description="Basic and acidic residues" evidence="1">
    <location>
        <begin position="191"/>
        <end position="229"/>
    </location>
</feature>
<reference evidence="2" key="1">
    <citation type="submission" date="2020-04" db="EMBL/GenBank/DDBJ databases">
        <authorList>
            <person name="Alioto T."/>
            <person name="Alioto T."/>
            <person name="Gomez Garrido J."/>
        </authorList>
    </citation>
    <scope>NUCLEOTIDE SEQUENCE</scope>
    <source>
        <strain evidence="2">A484AB</strain>
    </source>
</reference>
<evidence type="ECO:0000256" key="1">
    <source>
        <dbReference type="SAM" id="MobiDB-lite"/>
    </source>
</evidence>
<feature type="compositionally biased region" description="Basic and acidic residues" evidence="1">
    <location>
        <begin position="130"/>
        <end position="167"/>
    </location>
</feature>
<protein>
    <submittedName>
        <fullName evidence="2">Uncharacterized protein</fullName>
    </submittedName>
</protein>
<organism evidence="2 3">
    <name type="scientific">Paramuricea clavata</name>
    <name type="common">Red gorgonian</name>
    <name type="synonym">Violescent sea-whip</name>
    <dbReference type="NCBI Taxonomy" id="317549"/>
    <lineage>
        <taxon>Eukaryota</taxon>
        <taxon>Metazoa</taxon>
        <taxon>Cnidaria</taxon>
        <taxon>Anthozoa</taxon>
        <taxon>Octocorallia</taxon>
        <taxon>Malacalcyonacea</taxon>
        <taxon>Plexauridae</taxon>
        <taxon>Paramuricea</taxon>
    </lineage>
</organism>
<dbReference type="PANTHER" id="PTHR35354:SF1">
    <property type="entry name" value="RGD1561648"/>
    <property type="match status" value="1"/>
</dbReference>
<sequence>MECVFTKKYEKVDSFLKRFLSHSRYTGVRLIEPCVALSDVYNKQFKFVVLADEWLYVTENPPKVAKDIQEVTRILDITSVELINDVPDFLGGDLKYRTHHILVTYKKGSEFVSQQLTPNSSPNLLTKSLQENDLRNSREDSRSVDEIRYDGQEDKLSKSLQEYDVKSSRRKSPSISRLEENSSLRPSTSRKPKDNLSRSLQENDLKHSRRKLSSDHLEENYAHRQDKSKHSLSPILPPGRTRIRKQSRNSLGDDYSYENDSSLDTFEANQEQQNRLLPTAKRSQEKTRRKSSPGTFYEDESLDQNSDFLMRSNDGRLTKAGENNLSPTTRTLKEKSRRKSSPVTFIAKTEAFDQNSSLTRRSSDGRLSKSTENSLSPKPVARTLPGRKSGSNTLSPNEGGRFDQDANSKTRTSPLIKFSSLDSEDGDYESNSVPLHFSFSTTDDFRSKNSPTRLTVSASAADLRAMQVKFDPTLNSGSEPNLTSTPKSGLMGSFNGLQSWFKERRSAKPGDKNAGVDRSAGQSSGDLDGSFKEEASSKIHLYMILDDTVMLSYLRSIWDNCLLNSAVKYAKKEKSPKTVVKNKPNSSQVTALFDQMEKEILNSEDFQVTFELVHELLTACQKDVLVKKLFWQSPDLFVFLVKKVNDCVKESPGDPMKANRADELESLIEYACPVYHDGLPTYLSSDLETIQRRAMRIIYPTESYEDALVLSGLTSLFLRRQQITNKVFLNIMNDDAHKLHELLPAKNNISLNLRKKSKFNNPRVKTNRYRNSFIISNSIKA</sequence>
<feature type="region of interest" description="Disordered" evidence="1">
    <location>
        <begin position="471"/>
        <end position="491"/>
    </location>
</feature>
<feature type="compositionally biased region" description="Basic and acidic residues" evidence="1">
    <location>
        <begin position="505"/>
        <end position="515"/>
    </location>
</feature>
<dbReference type="Proteomes" id="UP001152795">
    <property type="component" value="Unassembled WGS sequence"/>
</dbReference>
<dbReference type="AlphaFoldDB" id="A0A6S7IEP7"/>
<evidence type="ECO:0000313" key="2">
    <source>
        <dbReference type="EMBL" id="CAB4015543.1"/>
    </source>
</evidence>
<proteinExistence type="predicted"/>
<comment type="caution">
    <text evidence="2">The sequence shown here is derived from an EMBL/GenBank/DDBJ whole genome shotgun (WGS) entry which is preliminary data.</text>
</comment>
<feature type="compositionally biased region" description="Polar residues" evidence="1">
    <location>
        <begin position="321"/>
        <end position="330"/>
    </location>
</feature>
<feature type="compositionally biased region" description="Polar residues" evidence="1">
    <location>
        <begin position="116"/>
        <end position="129"/>
    </location>
</feature>
<feature type="compositionally biased region" description="Polar residues" evidence="1">
    <location>
        <begin position="258"/>
        <end position="276"/>
    </location>
</feature>
<dbReference type="PANTHER" id="PTHR35354">
    <property type="entry name" value="RGD1561648"/>
    <property type="match status" value="1"/>
</dbReference>
<accession>A0A6S7IEP7</accession>